<name>A0A2U3EFZ5_PURLI</name>
<evidence type="ECO:0000256" key="1">
    <source>
        <dbReference type="SAM" id="SignalP"/>
    </source>
</evidence>
<reference evidence="3 4" key="2">
    <citation type="journal article" date="2016" name="Front. Microbiol.">
        <title>Genome and transcriptome sequences reveal the specific parasitism of the nematophagous Purpureocillium lilacinum 36-1.</title>
        <authorList>
            <person name="Xie J."/>
            <person name="Li S."/>
            <person name="Mo C."/>
            <person name="Xiao X."/>
            <person name="Peng D."/>
            <person name="Wang G."/>
            <person name="Xiao Y."/>
        </authorList>
    </citation>
    <scope>NUCLEOTIDE SEQUENCE [LARGE SCALE GENOMIC DNA]</scope>
    <source>
        <strain evidence="3 4">36-1</strain>
    </source>
</reference>
<evidence type="ECO:0000313" key="5">
    <source>
        <dbReference type="Proteomes" id="UP001287286"/>
    </source>
</evidence>
<dbReference type="Gene3D" id="3.30.430.10">
    <property type="entry name" value="Killer Toxin P4, subunit A"/>
    <property type="match status" value="1"/>
</dbReference>
<feature type="signal peptide" evidence="1">
    <location>
        <begin position="1"/>
        <end position="18"/>
    </location>
</feature>
<evidence type="ECO:0008006" key="6">
    <source>
        <dbReference type="Google" id="ProtNLM"/>
    </source>
</evidence>
<comment type="caution">
    <text evidence="3">The sequence shown here is derived from an EMBL/GenBank/DDBJ whole genome shotgun (WGS) entry which is preliminary data.</text>
</comment>
<organism evidence="3 4">
    <name type="scientific">Purpureocillium lilacinum</name>
    <name type="common">Paecilomyces lilacinus</name>
    <dbReference type="NCBI Taxonomy" id="33203"/>
    <lineage>
        <taxon>Eukaryota</taxon>
        <taxon>Fungi</taxon>
        <taxon>Dikarya</taxon>
        <taxon>Ascomycota</taxon>
        <taxon>Pezizomycotina</taxon>
        <taxon>Sordariomycetes</taxon>
        <taxon>Hypocreomycetidae</taxon>
        <taxon>Hypocreales</taxon>
        <taxon>Ophiocordycipitaceae</taxon>
        <taxon>Purpureocillium</taxon>
    </lineage>
</organism>
<reference evidence="2" key="3">
    <citation type="submission" date="2023-11" db="EMBL/GenBank/DDBJ databases">
        <authorList>
            <person name="Beijen E."/>
            <person name="Ohm R.A."/>
        </authorList>
    </citation>
    <scope>NUCLEOTIDE SEQUENCE</scope>
    <source>
        <strain evidence="2">CBS 150709</strain>
    </source>
</reference>
<sequence>MRPIYGIVAAILPLAVLAQSNRTYSLEKFEFEGGPEAWGNDCESLSMNCGTAVIEEDNDYHKEGKLMRYLKEKLYSLPPDRVYPSGKHIACYLYSHGPHGFCLFFENLPRGTNHTVGEAFNALMALERAGKNGHCSHRCGRGWNTKWEHGYLKLDYVRKSCKGVCKY</sequence>
<keyword evidence="1" id="KW-0732">Signal</keyword>
<dbReference type="EMBL" id="JAWRVI010000024">
    <property type="protein sequence ID" value="KAK4088612.1"/>
    <property type="molecule type" value="Genomic_DNA"/>
</dbReference>
<accession>A0A2U3EFZ5</accession>
<dbReference type="EMBL" id="LCWV01000004">
    <property type="protein sequence ID" value="PWI73436.1"/>
    <property type="molecule type" value="Genomic_DNA"/>
</dbReference>
<reference evidence="3" key="1">
    <citation type="submission" date="2015-05" db="EMBL/GenBank/DDBJ databases">
        <authorList>
            <person name="Wang D.B."/>
            <person name="Wang M."/>
        </authorList>
    </citation>
    <scope>NUCLEOTIDE SEQUENCE</scope>
    <source>
        <strain evidence="3">36-1</strain>
    </source>
</reference>
<keyword evidence="5" id="KW-1185">Reference proteome</keyword>
<feature type="chain" id="PRO_5015427959" description="Killer toxin Kp4 domain-containing protein" evidence="1">
    <location>
        <begin position="19"/>
        <end position="167"/>
    </location>
</feature>
<dbReference type="Proteomes" id="UP001287286">
    <property type="component" value="Unassembled WGS sequence"/>
</dbReference>
<evidence type="ECO:0000313" key="2">
    <source>
        <dbReference type="EMBL" id="KAK4088612.1"/>
    </source>
</evidence>
<dbReference type="AlphaFoldDB" id="A0A2U3EFZ5"/>
<proteinExistence type="predicted"/>
<dbReference type="Proteomes" id="UP000245956">
    <property type="component" value="Unassembled WGS sequence"/>
</dbReference>
<evidence type="ECO:0000313" key="3">
    <source>
        <dbReference type="EMBL" id="PWI73436.1"/>
    </source>
</evidence>
<gene>
    <name evidence="3" type="ORF">PCL_08712</name>
    <name evidence="2" type="ORF">Purlil1_7163</name>
</gene>
<evidence type="ECO:0000313" key="4">
    <source>
        <dbReference type="Proteomes" id="UP000245956"/>
    </source>
</evidence>
<reference evidence="2 5" key="4">
    <citation type="journal article" date="2024" name="Microbiol. Resour. Announc.">
        <title>Genome annotations for the ascomycete fungi Trichoderma harzianum, Trichoderma aggressivum, and Purpureocillium lilacinum.</title>
        <authorList>
            <person name="Beijen E.P.W."/>
            <person name="Ohm R.A."/>
        </authorList>
    </citation>
    <scope>NUCLEOTIDE SEQUENCE [LARGE SCALE GENOMIC DNA]</scope>
    <source>
        <strain evidence="2 5">CBS 150709</strain>
    </source>
</reference>
<protein>
    <recommendedName>
        <fullName evidence="6">Killer toxin Kp4 domain-containing protein</fullName>
    </recommendedName>
</protein>